<keyword evidence="3 5" id="KW-0479">Metal-binding</keyword>
<dbReference type="InterPro" id="IPR036314">
    <property type="entry name" value="SOD_C_sf"/>
</dbReference>
<dbReference type="InterPro" id="IPR019833">
    <property type="entry name" value="Mn/Fe_SOD_BS"/>
</dbReference>
<comment type="catalytic activity">
    <reaction evidence="6">
        <text>2 superoxide + 2 H(+) = H2O2 + O2</text>
        <dbReference type="Rhea" id="RHEA:20696"/>
        <dbReference type="ChEBI" id="CHEBI:15378"/>
        <dbReference type="ChEBI" id="CHEBI:15379"/>
        <dbReference type="ChEBI" id="CHEBI:16240"/>
        <dbReference type="ChEBI" id="CHEBI:18421"/>
        <dbReference type="EC" id="1.15.1.1"/>
    </reaction>
</comment>
<proteinExistence type="inferred from homology"/>
<organism evidence="9 10">
    <name type="scientific">Candidatus Merdivivens pullicola</name>
    <dbReference type="NCBI Taxonomy" id="2840872"/>
    <lineage>
        <taxon>Bacteria</taxon>
        <taxon>Pseudomonadati</taxon>
        <taxon>Bacteroidota</taxon>
        <taxon>Bacteroidia</taxon>
        <taxon>Bacteroidales</taxon>
        <taxon>Muribaculaceae</taxon>
        <taxon>Muribaculaceae incertae sedis</taxon>
        <taxon>Candidatus Merdivivens</taxon>
    </lineage>
</organism>
<dbReference type="PROSITE" id="PS00088">
    <property type="entry name" value="SOD_MN"/>
    <property type="match status" value="1"/>
</dbReference>
<dbReference type="Gene3D" id="3.55.40.20">
    <property type="entry name" value="Iron/manganese superoxide dismutase, C-terminal domain"/>
    <property type="match status" value="1"/>
</dbReference>
<reference evidence="9" key="1">
    <citation type="submission" date="2020-10" db="EMBL/GenBank/DDBJ databases">
        <authorList>
            <person name="Gilroy R."/>
        </authorList>
    </citation>
    <scope>NUCLEOTIDE SEQUENCE</scope>
    <source>
        <strain evidence="9">B1-8020</strain>
    </source>
</reference>
<dbReference type="PRINTS" id="PR01703">
    <property type="entry name" value="MNSODISMTASE"/>
</dbReference>
<name>A0A9D9IH86_9BACT</name>
<evidence type="ECO:0000259" key="7">
    <source>
        <dbReference type="Pfam" id="PF00081"/>
    </source>
</evidence>
<feature type="binding site" evidence="5">
    <location>
        <position position="160"/>
    </location>
    <ligand>
        <name>Mn(2+)</name>
        <dbReference type="ChEBI" id="CHEBI:29035"/>
    </ligand>
</feature>
<feature type="domain" description="Manganese/iron superoxide dismutase C-terminal" evidence="8">
    <location>
        <begin position="91"/>
        <end position="189"/>
    </location>
</feature>
<dbReference type="InterPro" id="IPR019831">
    <property type="entry name" value="Mn/Fe_SOD_N"/>
</dbReference>
<dbReference type="Pfam" id="PF00081">
    <property type="entry name" value="Sod_Fe_N"/>
    <property type="match status" value="1"/>
</dbReference>
<evidence type="ECO:0000313" key="10">
    <source>
        <dbReference type="Proteomes" id="UP000823604"/>
    </source>
</evidence>
<dbReference type="SUPFAM" id="SSF46609">
    <property type="entry name" value="Fe,Mn superoxide dismutase (SOD), N-terminal domain"/>
    <property type="match status" value="1"/>
</dbReference>
<evidence type="ECO:0000256" key="1">
    <source>
        <dbReference type="ARBA" id="ARBA00008714"/>
    </source>
</evidence>
<dbReference type="EMBL" id="JADIMA010000036">
    <property type="protein sequence ID" value="MBO8472762.1"/>
    <property type="molecule type" value="Genomic_DNA"/>
</dbReference>
<dbReference type="Pfam" id="PF02777">
    <property type="entry name" value="Sod_Fe_C"/>
    <property type="match status" value="1"/>
</dbReference>
<comment type="caution">
    <text evidence="9">The sequence shown here is derived from an EMBL/GenBank/DDBJ whole genome shotgun (WGS) entry which is preliminary data.</text>
</comment>
<dbReference type="Proteomes" id="UP000823604">
    <property type="component" value="Unassembled WGS sequence"/>
</dbReference>
<accession>A0A9D9IH86</accession>
<evidence type="ECO:0000256" key="5">
    <source>
        <dbReference type="PIRSR" id="PIRSR000349-1"/>
    </source>
</evidence>
<evidence type="ECO:0000313" key="9">
    <source>
        <dbReference type="EMBL" id="MBO8472762.1"/>
    </source>
</evidence>
<feature type="binding site" evidence="5">
    <location>
        <position position="156"/>
    </location>
    <ligand>
        <name>Mn(2+)</name>
        <dbReference type="ChEBI" id="CHEBI:29035"/>
    </ligand>
</feature>
<protein>
    <recommendedName>
        <fullName evidence="2 6">Superoxide dismutase</fullName>
        <ecNumber evidence="2 6">1.15.1.1</ecNumber>
    </recommendedName>
</protein>
<dbReference type="PANTHER" id="PTHR42769:SF3">
    <property type="entry name" value="SUPEROXIDE DISMUTASE [FE] 2, CHLOROPLASTIC"/>
    <property type="match status" value="1"/>
</dbReference>
<feature type="binding site" evidence="5">
    <location>
        <position position="27"/>
    </location>
    <ligand>
        <name>Mn(2+)</name>
        <dbReference type="ChEBI" id="CHEBI:29035"/>
    </ligand>
</feature>
<dbReference type="GO" id="GO:0004784">
    <property type="term" value="F:superoxide dismutase activity"/>
    <property type="evidence" value="ECO:0007669"/>
    <property type="project" value="UniProtKB-EC"/>
</dbReference>
<dbReference type="Gene3D" id="1.10.287.990">
    <property type="entry name" value="Fe,Mn superoxide dismutase (SOD) domain"/>
    <property type="match status" value="1"/>
</dbReference>
<evidence type="ECO:0000256" key="6">
    <source>
        <dbReference type="RuleBase" id="RU000414"/>
    </source>
</evidence>
<dbReference type="AlphaFoldDB" id="A0A9D9IH86"/>
<evidence type="ECO:0000256" key="4">
    <source>
        <dbReference type="ARBA" id="ARBA00023002"/>
    </source>
</evidence>
<reference evidence="9" key="2">
    <citation type="journal article" date="2021" name="PeerJ">
        <title>Extensive microbial diversity within the chicken gut microbiome revealed by metagenomics and culture.</title>
        <authorList>
            <person name="Gilroy R."/>
            <person name="Ravi A."/>
            <person name="Getino M."/>
            <person name="Pursley I."/>
            <person name="Horton D.L."/>
            <person name="Alikhan N.F."/>
            <person name="Baker D."/>
            <person name="Gharbi K."/>
            <person name="Hall N."/>
            <person name="Watson M."/>
            <person name="Adriaenssens E.M."/>
            <person name="Foster-Nyarko E."/>
            <person name="Jarju S."/>
            <person name="Secka A."/>
            <person name="Antonio M."/>
            <person name="Oren A."/>
            <person name="Chaudhuri R.R."/>
            <person name="La Ragione R."/>
            <person name="Hildebrand F."/>
            <person name="Pallen M.J."/>
        </authorList>
    </citation>
    <scope>NUCLEOTIDE SEQUENCE</scope>
    <source>
        <strain evidence="9">B1-8020</strain>
    </source>
</reference>
<feature type="domain" description="Manganese/iron superoxide dismutase N-terminal" evidence="7">
    <location>
        <begin position="2"/>
        <end position="81"/>
    </location>
</feature>
<dbReference type="EC" id="1.15.1.1" evidence="2 6"/>
<dbReference type="PANTHER" id="PTHR42769">
    <property type="entry name" value="SUPEROXIDE DISMUTASE"/>
    <property type="match status" value="1"/>
</dbReference>
<dbReference type="InterPro" id="IPR036324">
    <property type="entry name" value="Mn/Fe_SOD_N_sf"/>
</dbReference>
<evidence type="ECO:0000259" key="8">
    <source>
        <dbReference type="Pfam" id="PF02777"/>
    </source>
</evidence>
<dbReference type="GO" id="GO:0046872">
    <property type="term" value="F:metal ion binding"/>
    <property type="evidence" value="ECO:0007669"/>
    <property type="project" value="UniProtKB-KW"/>
</dbReference>
<keyword evidence="4 6" id="KW-0560">Oxidoreductase</keyword>
<dbReference type="PIRSF" id="PIRSF000349">
    <property type="entry name" value="SODismutase"/>
    <property type="match status" value="1"/>
</dbReference>
<gene>
    <name evidence="9" type="ORF">IAB81_03955</name>
</gene>
<evidence type="ECO:0000256" key="2">
    <source>
        <dbReference type="ARBA" id="ARBA00012682"/>
    </source>
</evidence>
<evidence type="ECO:0000256" key="3">
    <source>
        <dbReference type="ARBA" id="ARBA00022723"/>
    </source>
</evidence>
<dbReference type="InterPro" id="IPR019832">
    <property type="entry name" value="Mn/Fe_SOD_C"/>
</dbReference>
<dbReference type="InterPro" id="IPR001189">
    <property type="entry name" value="Mn/Fe_SOD"/>
</dbReference>
<sequence length="190" mass="21974">MKHSMPQLPYSTEAFSPVLSKESFDFHYGKHLQTYIDTLNKLVEGTEHENESLEEIIMHAEGPVYNNAAQAWNHTLFFMTLTPSPKAMPSRLAEMVKRDFGSEEQFRDQFIAKAAGQFGSGWGWLSINRDGKLVITTESNAGNPMRSGLKPIMTLDVWEHAYYIDYRNRRADYLKAVWEHIDWEKVAERL</sequence>
<comment type="similarity">
    <text evidence="1 6">Belongs to the iron/manganese superoxide dismutase family.</text>
</comment>
<feature type="binding site" evidence="5">
    <location>
        <position position="74"/>
    </location>
    <ligand>
        <name>Mn(2+)</name>
        <dbReference type="ChEBI" id="CHEBI:29035"/>
    </ligand>
</feature>
<dbReference type="SUPFAM" id="SSF54719">
    <property type="entry name" value="Fe,Mn superoxide dismutase (SOD), C-terminal domain"/>
    <property type="match status" value="1"/>
</dbReference>
<comment type="function">
    <text evidence="6">Destroys radicals which are normally produced within the cells and which are toxic to biological systems.</text>
</comment>